<dbReference type="Pfam" id="PF04264">
    <property type="entry name" value="YceI"/>
    <property type="match status" value="1"/>
</dbReference>
<name>A0A7H0GIP3_9BURK</name>
<proteinExistence type="predicted"/>
<evidence type="ECO:0000256" key="1">
    <source>
        <dbReference type="SAM" id="SignalP"/>
    </source>
</evidence>
<dbReference type="Proteomes" id="UP000516028">
    <property type="component" value="Chromosome"/>
</dbReference>
<dbReference type="Gene3D" id="2.40.128.110">
    <property type="entry name" value="Lipid/polyisoprenoid-binding, YceI-like"/>
    <property type="match status" value="1"/>
</dbReference>
<sequence>MHSISKSISAAAVLACTALTTPHANAETVTYELEPTHTFVYFEVMHYKTATVRGRFDKSQGKVLVDREKRTGSADVTIQLTSLNSGVAAFDAMLKSDKFFDASNHPEARFKATSFSFGNEDKVQSVEGELSLRGKTKPVSLKALHFNCYQHPMLKREICGGDFVANINRRDWDISSYDVIPDDVRLVIQIEAIRQ</sequence>
<feature type="signal peptide" evidence="1">
    <location>
        <begin position="1"/>
        <end position="26"/>
    </location>
</feature>
<dbReference type="SUPFAM" id="SSF101874">
    <property type="entry name" value="YceI-like"/>
    <property type="match status" value="1"/>
</dbReference>
<accession>A0A7H0GIP3</accession>
<dbReference type="RefSeq" id="WP_187723834.1">
    <property type="nucleotide sequence ID" value="NZ_CP060783.1"/>
</dbReference>
<evidence type="ECO:0000259" key="2">
    <source>
        <dbReference type="SMART" id="SM00867"/>
    </source>
</evidence>
<dbReference type="InterPro" id="IPR007372">
    <property type="entry name" value="Lipid/polyisoprenoid-bd_YceI"/>
</dbReference>
<reference evidence="3 4" key="1">
    <citation type="submission" date="2020-08" db="EMBL/GenBank/DDBJ databases">
        <title>Genome sequence of Diaphorobacter aerolatus KACC 16536T.</title>
        <authorList>
            <person name="Hyun D.-W."/>
            <person name="Bae J.-W."/>
        </authorList>
    </citation>
    <scope>NUCLEOTIDE SEQUENCE [LARGE SCALE GENOMIC DNA]</scope>
    <source>
        <strain evidence="3 4">KACC 16536</strain>
    </source>
</reference>
<keyword evidence="4" id="KW-1185">Reference proteome</keyword>
<gene>
    <name evidence="3" type="ORF">H9K75_19305</name>
</gene>
<dbReference type="AlphaFoldDB" id="A0A7H0GIP3"/>
<feature type="domain" description="Lipid/polyisoprenoid-binding YceI-like" evidence="2">
    <location>
        <begin position="30"/>
        <end position="193"/>
    </location>
</feature>
<dbReference type="EMBL" id="CP060783">
    <property type="protein sequence ID" value="QNP48159.1"/>
    <property type="molecule type" value="Genomic_DNA"/>
</dbReference>
<dbReference type="SMART" id="SM00867">
    <property type="entry name" value="YceI"/>
    <property type="match status" value="1"/>
</dbReference>
<organism evidence="3 4">
    <name type="scientific">Diaphorobacter aerolatus</name>
    <dbReference type="NCBI Taxonomy" id="1288495"/>
    <lineage>
        <taxon>Bacteria</taxon>
        <taxon>Pseudomonadati</taxon>
        <taxon>Pseudomonadota</taxon>
        <taxon>Betaproteobacteria</taxon>
        <taxon>Burkholderiales</taxon>
        <taxon>Comamonadaceae</taxon>
        <taxon>Diaphorobacter</taxon>
    </lineage>
</organism>
<evidence type="ECO:0000313" key="3">
    <source>
        <dbReference type="EMBL" id="QNP48159.1"/>
    </source>
</evidence>
<dbReference type="PANTHER" id="PTHR34406:SF2">
    <property type="entry name" value="PERIPLASMIC PROTEIN"/>
    <property type="match status" value="1"/>
</dbReference>
<dbReference type="InterPro" id="IPR036761">
    <property type="entry name" value="TTHA0802/YceI-like_sf"/>
</dbReference>
<feature type="chain" id="PRO_5028887455" evidence="1">
    <location>
        <begin position="27"/>
        <end position="195"/>
    </location>
</feature>
<protein>
    <submittedName>
        <fullName evidence="3">Polyisoprenoid-binding protein</fullName>
    </submittedName>
</protein>
<dbReference type="PANTHER" id="PTHR34406">
    <property type="entry name" value="PROTEIN YCEI"/>
    <property type="match status" value="1"/>
</dbReference>
<evidence type="ECO:0000313" key="4">
    <source>
        <dbReference type="Proteomes" id="UP000516028"/>
    </source>
</evidence>
<keyword evidence="1" id="KW-0732">Signal</keyword>
<dbReference type="KEGG" id="daer:H9K75_19305"/>